<feature type="signal peptide" evidence="1">
    <location>
        <begin position="1"/>
        <end position="33"/>
    </location>
</feature>
<evidence type="ECO:0000313" key="3">
    <source>
        <dbReference type="Proteomes" id="UP000625631"/>
    </source>
</evidence>
<protein>
    <submittedName>
        <fullName evidence="2">T9SS type A sorting domain-containing protein</fullName>
    </submittedName>
</protein>
<keyword evidence="3" id="KW-1185">Reference proteome</keyword>
<organism evidence="2 3">
    <name type="scientific">Hymenobacter negativus</name>
    <dbReference type="NCBI Taxonomy" id="2795026"/>
    <lineage>
        <taxon>Bacteria</taxon>
        <taxon>Pseudomonadati</taxon>
        <taxon>Bacteroidota</taxon>
        <taxon>Cytophagia</taxon>
        <taxon>Cytophagales</taxon>
        <taxon>Hymenobacteraceae</taxon>
        <taxon>Hymenobacter</taxon>
    </lineage>
</organism>
<dbReference type="NCBIfam" id="TIGR04183">
    <property type="entry name" value="Por_Secre_tail"/>
    <property type="match status" value="1"/>
</dbReference>
<reference evidence="2 3" key="1">
    <citation type="submission" date="2020-12" db="EMBL/GenBank/DDBJ databases">
        <title>Hymenobacter sp.</title>
        <authorList>
            <person name="Kim M.K."/>
        </authorList>
    </citation>
    <scope>NUCLEOTIDE SEQUENCE [LARGE SCALE GENOMIC DNA]</scope>
    <source>
        <strain evidence="2 3">BT442</strain>
    </source>
</reference>
<keyword evidence="1" id="KW-0732">Signal</keyword>
<sequence length="748" mass="77295">MESLTLTSASLVRFRAWLLASLLVVLAMGTASAAGNPIYSTGGVASASSSCLVPALCSLLGGGVTNPGQAANGSNTADYATITKFVTAGKSVSLRLGLDRQASAGDRVGMLVAPPASLAGVSALGTYTLRTYLRGGTTAVETQVVSLAVVQSLRLVAGTDRPMQLEFVAKQAFDDIELEVGGTVDVLYRLNVYYAYAIQSLVQQPVRGLTSHFPASDLSSYYNTAITPGDVVSVCGNTNIYNPEYAVDNSLTNHATFGTFISVNCPSSLSVKLESSKTAPAGYYAGFVLGSSGIIDLAALSALRITTYKTINGVSVKQESATGANLLDVKLLPDGKYQVSFPTKSAFDEVKIEQIGALAALDNLDIYYGFGVEPAAFTGTTRYLSDFGQPVSNTNYATNTSAVVCAGCGVSNPAGAADNDPATKAVINIGGGIASTAELKLDLRAPGSTVKTDVGQAGYRAGMIISNNSGLLDASLLSRLTLSTYDAAGNLLESASGSSLLSLNLLPDGRQEVSFLTTKNFASVQISAASTAALGVNINVYQAFADNLASGLISTIIPLPVELTAFVGKWTNGAAELSWTTATEKNSSYFAVERSTGSEAAFKAVGQVAAAGSSTSPLAYKLRDAEAGTLGVATLYYRLRQVDHDGTQSFSPVVVVSVSKAMAVPQLEAYPNPAPNAQAVQVRFSNMPADGGLVQTYSEMGQLVSQQPVGAATTGLALPGLAPGLYHVVLRDAAGQRLATQRLMVSGR</sequence>
<evidence type="ECO:0000313" key="2">
    <source>
        <dbReference type="EMBL" id="MBH8558049.1"/>
    </source>
</evidence>
<proteinExistence type="predicted"/>
<dbReference type="Proteomes" id="UP000625631">
    <property type="component" value="Unassembled WGS sequence"/>
</dbReference>
<name>A0ABS0Q5X8_9BACT</name>
<dbReference type="Gene3D" id="2.60.40.10">
    <property type="entry name" value="Immunoglobulins"/>
    <property type="match status" value="1"/>
</dbReference>
<comment type="caution">
    <text evidence="2">The sequence shown here is derived from an EMBL/GenBank/DDBJ whole genome shotgun (WGS) entry which is preliminary data.</text>
</comment>
<dbReference type="InterPro" id="IPR026444">
    <property type="entry name" value="Secre_tail"/>
</dbReference>
<accession>A0ABS0Q5X8</accession>
<feature type="chain" id="PRO_5047014219" evidence="1">
    <location>
        <begin position="34"/>
        <end position="748"/>
    </location>
</feature>
<dbReference type="InterPro" id="IPR013783">
    <property type="entry name" value="Ig-like_fold"/>
</dbReference>
<dbReference type="EMBL" id="JAEDAE010000003">
    <property type="protein sequence ID" value="MBH8558049.1"/>
    <property type="molecule type" value="Genomic_DNA"/>
</dbReference>
<gene>
    <name evidence="2" type="ORF">I7X13_08330</name>
</gene>
<evidence type="ECO:0000256" key="1">
    <source>
        <dbReference type="SAM" id="SignalP"/>
    </source>
</evidence>
<dbReference type="RefSeq" id="WP_198075132.1">
    <property type="nucleotide sequence ID" value="NZ_JAEDAE010000003.1"/>
</dbReference>